<evidence type="ECO:0000313" key="2">
    <source>
        <dbReference type="Proteomes" id="UP000575068"/>
    </source>
</evidence>
<organism evidence="1 2">
    <name type="scientific">Rhizorhapis suberifaciens</name>
    <name type="common">corky root of lettuce</name>
    <dbReference type="NCBI Taxonomy" id="13656"/>
    <lineage>
        <taxon>Bacteria</taxon>
        <taxon>Pseudomonadati</taxon>
        <taxon>Pseudomonadota</taxon>
        <taxon>Alphaproteobacteria</taxon>
        <taxon>Sphingomonadales</taxon>
        <taxon>Sphingomonadaceae</taxon>
        <taxon>Rhizorhapis</taxon>
    </lineage>
</organism>
<evidence type="ECO:0008006" key="3">
    <source>
        <dbReference type="Google" id="ProtNLM"/>
    </source>
</evidence>
<dbReference type="Pfam" id="PF09866">
    <property type="entry name" value="DUF2093"/>
    <property type="match status" value="1"/>
</dbReference>
<proteinExistence type="predicted"/>
<evidence type="ECO:0000313" key="1">
    <source>
        <dbReference type="EMBL" id="MBB4640864.1"/>
    </source>
</evidence>
<comment type="caution">
    <text evidence="1">The sequence shown here is derived from an EMBL/GenBank/DDBJ whole genome shotgun (WGS) entry which is preliminary data.</text>
</comment>
<sequence>MSMLMSNRDRPAKLHYMAYNFRMLSPGDHVVCAVTGEKIRLDDLRYWSVEKQEAYASAEISVQAALKNRMA</sequence>
<dbReference type="EMBL" id="JACHOV010000003">
    <property type="protein sequence ID" value="MBB4640864.1"/>
    <property type="molecule type" value="Genomic_DNA"/>
</dbReference>
<dbReference type="InterPro" id="IPR018661">
    <property type="entry name" value="DUF2093"/>
</dbReference>
<gene>
    <name evidence="1" type="ORF">HNQ99_001157</name>
</gene>
<accession>A0A840HTP7</accession>
<name>A0A840HTP7_9SPHN</name>
<keyword evidence="2" id="KW-1185">Reference proteome</keyword>
<dbReference type="Proteomes" id="UP000575068">
    <property type="component" value="Unassembled WGS sequence"/>
</dbReference>
<dbReference type="AlphaFoldDB" id="A0A840HTP7"/>
<protein>
    <recommendedName>
        <fullName evidence="3">DUF2093 domain-containing protein</fullName>
    </recommendedName>
</protein>
<reference evidence="1 2" key="1">
    <citation type="submission" date="2020-08" db="EMBL/GenBank/DDBJ databases">
        <title>Genomic Encyclopedia of Type Strains, Phase IV (KMG-IV): sequencing the most valuable type-strain genomes for metagenomic binning, comparative biology and taxonomic classification.</title>
        <authorList>
            <person name="Goeker M."/>
        </authorList>
    </citation>
    <scope>NUCLEOTIDE SEQUENCE [LARGE SCALE GENOMIC DNA]</scope>
    <source>
        <strain evidence="1 2">DSM 7465</strain>
    </source>
</reference>